<proteinExistence type="predicted"/>
<protein>
    <submittedName>
        <fullName evidence="1">Uncharacterized protein</fullName>
    </submittedName>
</protein>
<accession>X1R2A8</accession>
<evidence type="ECO:0000313" key="1">
    <source>
        <dbReference type="EMBL" id="GAI61211.1"/>
    </source>
</evidence>
<organism evidence="1">
    <name type="scientific">marine sediment metagenome</name>
    <dbReference type="NCBI Taxonomy" id="412755"/>
    <lineage>
        <taxon>unclassified sequences</taxon>
        <taxon>metagenomes</taxon>
        <taxon>ecological metagenomes</taxon>
    </lineage>
</organism>
<gene>
    <name evidence="1" type="ORF">S12H4_01206</name>
</gene>
<sequence length="40" mass="4581">MSEAIQKSINEGLDPESEAFRKYWALDNLELSINKKGVKK</sequence>
<dbReference type="AlphaFoldDB" id="X1R2A8"/>
<reference evidence="1" key="1">
    <citation type="journal article" date="2014" name="Front. Microbiol.">
        <title>High frequency of phylogenetically diverse reductive dehalogenase-homologous genes in deep subseafloor sedimentary metagenomes.</title>
        <authorList>
            <person name="Kawai M."/>
            <person name="Futagami T."/>
            <person name="Toyoda A."/>
            <person name="Takaki Y."/>
            <person name="Nishi S."/>
            <person name="Hori S."/>
            <person name="Arai W."/>
            <person name="Tsubouchi T."/>
            <person name="Morono Y."/>
            <person name="Uchiyama I."/>
            <person name="Ito T."/>
            <person name="Fujiyama A."/>
            <person name="Inagaki F."/>
            <person name="Takami H."/>
        </authorList>
    </citation>
    <scope>NUCLEOTIDE SEQUENCE</scope>
    <source>
        <strain evidence="1">Expedition CK06-06</strain>
    </source>
</reference>
<dbReference type="EMBL" id="BARW01000221">
    <property type="protein sequence ID" value="GAI61211.1"/>
    <property type="molecule type" value="Genomic_DNA"/>
</dbReference>
<name>X1R2A8_9ZZZZ</name>
<comment type="caution">
    <text evidence="1">The sequence shown here is derived from an EMBL/GenBank/DDBJ whole genome shotgun (WGS) entry which is preliminary data.</text>
</comment>